<dbReference type="RefSeq" id="WP_343164764.1">
    <property type="nucleotide sequence ID" value="NZ_JBHRSV010000003.1"/>
</dbReference>
<keyword evidence="3" id="KW-1185">Reference proteome</keyword>
<dbReference type="EMBL" id="JBHRSV010000003">
    <property type="protein sequence ID" value="MFC2925458.1"/>
    <property type="molecule type" value="Genomic_DNA"/>
</dbReference>
<evidence type="ECO:0000313" key="2">
    <source>
        <dbReference type="EMBL" id="MFC2925458.1"/>
    </source>
</evidence>
<comment type="caution">
    <text evidence="2">The sequence shown here is derived from an EMBL/GenBank/DDBJ whole genome shotgun (WGS) entry which is preliminary data.</text>
</comment>
<name>A0ABV6ZVM3_9PROT</name>
<evidence type="ECO:0000256" key="1">
    <source>
        <dbReference type="SAM" id="MobiDB-lite"/>
    </source>
</evidence>
<reference evidence="3" key="1">
    <citation type="journal article" date="2019" name="Int. J. Syst. Evol. Microbiol.">
        <title>The Global Catalogue of Microorganisms (GCM) 10K type strain sequencing project: providing services to taxonomists for standard genome sequencing and annotation.</title>
        <authorList>
            <consortium name="The Broad Institute Genomics Platform"/>
            <consortium name="The Broad Institute Genome Sequencing Center for Infectious Disease"/>
            <person name="Wu L."/>
            <person name="Ma J."/>
        </authorList>
    </citation>
    <scope>NUCLEOTIDE SEQUENCE [LARGE SCALE GENOMIC DNA]</scope>
    <source>
        <strain evidence="3">KCTC 52487</strain>
    </source>
</reference>
<accession>A0ABV6ZVM3</accession>
<evidence type="ECO:0000313" key="3">
    <source>
        <dbReference type="Proteomes" id="UP001595379"/>
    </source>
</evidence>
<evidence type="ECO:0008006" key="4">
    <source>
        <dbReference type="Google" id="ProtNLM"/>
    </source>
</evidence>
<proteinExistence type="predicted"/>
<organism evidence="2 3">
    <name type="scientific">Hyphobacterium vulgare</name>
    <dbReference type="NCBI Taxonomy" id="1736751"/>
    <lineage>
        <taxon>Bacteria</taxon>
        <taxon>Pseudomonadati</taxon>
        <taxon>Pseudomonadota</taxon>
        <taxon>Alphaproteobacteria</taxon>
        <taxon>Maricaulales</taxon>
        <taxon>Maricaulaceae</taxon>
        <taxon>Hyphobacterium</taxon>
    </lineage>
</organism>
<feature type="region of interest" description="Disordered" evidence="1">
    <location>
        <begin position="228"/>
        <end position="252"/>
    </location>
</feature>
<sequence>MQLILVGRGDGGLRNLRAAFAPGAAALADGFALAEAGDVDPPDPLADASGPLLILLDTRDAVRALELCRFLTDARPDRRALVAWPEADGDEAEAWSRWLADSSARAARLDPAWPARDPAAFSAWFQAWSGSPSPEVFAAAPDQLAGQCAAPPRAPVKPAVAKAPRALTGRLKAALRERIWRWRYRAQALVLRASPEFDGQWYLAANPDVAEAGLDPALHYVAAGAREGRAAGPGEARRPVETAGRNSAGLPS</sequence>
<dbReference type="Proteomes" id="UP001595379">
    <property type="component" value="Unassembled WGS sequence"/>
</dbReference>
<protein>
    <recommendedName>
        <fullName evidence="4">DUF4123 domain-containing protein</fullName>
    </recommendedName>
</protein>
<gene>
    <name evidence="2" type="ORF">ACFOOR_05015</name>
</gene>